<dbReference type="AlphaFoldDB" id="A0A545UHA6"/>
<evidence type="ECO:0000256" key="2">
    <source>
        <dbReference type="SAM" id="Coils"/>
    </source>
</evidence>
<dbReference type="Gene3D" id="2.40.30.170">
    <property type="match status" value="1"/>
</dbReference>
<comment type="caution">
    <text evidence="4">The sequence shown here is derived from an EMBL/GenBank/DDBJ whole genome shotgun (WGS) entry which is preliminary data.</text>
</comment>
<dbReference type="RefSeq" id="WP_142892339.1">
    <property type="nucleotide sequence ID" value="NZ_ML660161.1"/>
</dbReference>
<dbReference type="Gene3D" id="2.40.50.100">
    <property type="match status" value="1"/>
</dbReference>
<evidence type="ECO:0000313" key="4">
    <source>
        <dbReference type="EMBL" id="TQV88854.1"/>
    </source>
</evidence>
<dbReference type="Proteomes" id="UP000315439">
    <property type="component" value="Unassembled WGS sequence"/>
</dbReference>
<dbReference type="OrthoDB" id="1185083at2"/>
<dbReference type="GO" id="GO:0015562">
    <property type="term" value="F:efflux transmembrane transporter activity"/>
    <property type="evidence" value="ECO:0007669"/>
    <property type="project" value="TreeGrafter"/>
</dbReference>
<dbReference type="GO" id="GO:1990281">
    <property type="term" value="C:efflux pump complex"/>
    <property type="evidence" value="ECO:0007669"/>
    <property type="project" value="TreeGrafter"/>
</dbReference>
<gene>
    <name evidence="4" type="ORF">FLL46_04795</name>
</gene>
<dbReference type="PANTHER" id="PTHR30469:SF15">
    <property type="entry name" value="HLYD FAMILY OF SECRETION PROTEINS"/>
    <property type="match status" value="1"/>
</dbReference>
<comment type="similarity">
    <text evidence="1">Belongs to the membrane fusion protein (MFP) (TC 8.A.1) family.</text>
</comment>
<dbReference type="PANTHER" id="PTHR30469">
    <property type="entry name" value="MULTIDRUG RESISTANCE PROTEIN MDTA"/>
    <property type="match status" value="1"/>
</dbReference>
<dbReference type="NCBIfam" id="TIGR01730">
    <property type="entry name" value="RND_mfp"/>
    <property type="match status" value="1"/>
</dbReference>
<feature type="coiled-coil region" evidence="2">
    <location>
        <begin position="147"/>
        <end position="219"/>
    </location>
</feature>
<reference evidence="4 5" key="1">
    <citation type="submission" date="2019-07" db="EMBL/GenBank/DDBJ databases">
        <title>Draft genome for Aliikangiella sp. M105.</title>
        <authorList>
            <person name="Wang G."/>
        </authorList>
    </citation>
    <scope>NUCLEOTIDE SEQUENCE [LARGE SCALE GENOMIC DNA]</scope>
    <source>
        <strain evidence="4 5">M105</strain>
    </source>
</reference>
<dbReference type="Gene3D" id="1.10.287.470">
    <property type="entry name" value="Helix hairpin bin"/>
    <property type="match status" value="1"/>
</dbReference>
<proteinExistence type="inferred from homology"/>
<dbReference type="Gene3D" id="2.40.420.20">
    <property type="match status" value="1"/>
</dbReference>
<dbReference type="Pfam" id="PF25989">
    <property type="entry name" value="YknX_C"/>
    <property type="match status" value="1"/>
</dbReference>
<feature type="domain" description="YknX-like C-terminal permuted SH3-like" evidence="3">
    <location>
        <begin position="337"/>
        <end position="404"/>
    </location>
</feature>
<sequence length="410" mass="45962">MIQTSKLIQKDKLVQKSKSIQTSHTIQILEMMSDFVKSDTSNLVRHRKTKLVTRQFSKLAILVLGLSYFWGSVNAAEQAPRPVQVKPVKAMEQQPTADILGTIYSRNQVQLTAGVDGKLEWVAEPGTYVKKGDLIAQVELLPLQLKQAEQTAQLKRAKINLQYLERELKRQRELRKKNSASQYQLEQTQSQSELAQSDLEIAELRLKQINDQLSRAAIRSPFEGVVTERVRRAGYDVGRSDVLVNLLDTESLEVRLFVPVKHLAFTKPGSEVVLSSRSENGETFQVKARAKTIIPAADPRSQTFEMRINVPEEGKNFWAAGQLIKVSLPIESIRAAITVHRDALILRRDGTYVVKIDNENKAHRLKVRVGKGQGDWVTVQGDLKQGDQVATRGAERLQDGQIVVVQSAGS</sequence>
<evidence type="ECO:0000259" key="3">
    <source>
        <dbReference type="Pfam" id="PF25989"/>
    </source>
</evidence>
<evidence type="ECO:0000313" key="5">
    <source>
        <dbReference type="Proteomes" id="UP000315439"/>
    </source>
</evidence>
<keyword evidence="5" id="KW-1185">Reference proteome</keyword>
<name>A0A545UHA6_9GAMM</name>
<dbReference type="InterPro" id="IPR058637">
    <property type="entry name" value="YknX-like_C"/>
</dbReference>
<dbReference type="SUPFAM" id="SSF111369">
    <property type="entry name" value="HlyD-like secretion proteins"/>
    <property type="match status" value="1"/>
</dbReference>
<protein>
    <submittedName>
        <fullName evidence="4">Efflux RND transporter periplasmic adaptor subunit</fullName>
    </submittedName>
</protein>
<keyword evidence="2" id="KW-0175">Coiled coil</keyword>
<dbReference type="EMBL" id="VIKS01000003">
    <property type="protein sequence ID" value="TQV88854.1"/>
    <property type="molecule type" value="Genomic_DNA"/>
</dbReference>
<accession>A0A545UHA6</accession>
<evidence type="ECO:0000256" key="1">
    <source>
        <dbReference type="ARBA" id="ARBA00009477"/>
    </source>
</evidence>
<organism evidence="4 5">
    <name type="scientific">Aliikangiella coralliicola</name>
    <dbReference type="NCBI Taxonomy" id="2592383"/>
    <lineage>
        <taxon>Bacteria</taxon>
        <taxon>Pseudomonadati</taxon>
        <taxon>Pseudomonadota</taxon>
        <taxon>Gammaproteobacteria</taxon>
        <taxon>Oceanospirillales</taxon>
        <taxon>Pleioneaceae</taxon>
        <taxon>Aliikangiella</taxon>
    </lineage>
</organism>
<dbReference type="InterPro" id="IPR006143">
    <property type="entry name" value="RND_pump_MFP"/>
</dbReference>